<feature type="domain" description="DUF4158" evidence="2">
    <location>
        <begin position="6"/>
        <end position="116"/>
    </location>
</feature>
<accession>A0A8J3ITY7</accession>
<evidence type="ECO:0000313" key="3">
    <source>
        <dbReference type="EMBL" id="GHP00534.1"/>
    </source>
</evidence>
<reference evidence="3" key="1">
    <citation type="submission" date="2020-10" db="EMBL/GenBank/DDBJ databases">
        <title>Taxonomic study of unclassified bacteria belonging to the class Ktedonobacteria.</title>
        <authorList>
            <person name="Yabe S."/>
            <person name="Wang C.M."/>
            <person name="Zheng Y."/>
            <person name="Sakai Y."/>
            <person name="Cavaletti L."/>
            <person name="Monciardini P."/>
            <person name="Donadio S."/>
        </authorList>
    </citation>
    <scope>NUCLEOTIDE SEQUENCE</scope>
    <source>
        <strain evidence="3">ID150040</strain>
    </source>
</reference>
<organism evidence="3 4">
    <name type="scientific">Reticulibacter mediterranei</name>
    <dbReference type="NCBI Taxonomy" id="2778369"/>
    <lineage>
        <taxon>Bacteria</taxon>
        <taxon>Bacillati</taxon>
        <taxon>Chloroflexota</taxon>
        <taxon>Ktedonobacteria</taxon>
        <taxon>Ktedonobacterales</taxon>
        <taxon>Reticulibacteraceae</taxon>
        <taxon>Reticulibacter</taxon>
    </lineage>
</organism>
<name>A0A8J3ITY7_9CHLR</name>
<dbReference type="Pfam" id="PF13700">
    <property type="entry name" value="DUF4158"/>
    <property type="match status" value="1"/>
</dbReference>
<dbReference type="AlphaFoldDB" id="A0A8J3ITY7"/>
<comment type="caution">
    <text evidence="3">The sequence shown here is derived from an EMBL/GenBank/DDBJ whole genome shotgun (WGS) entry which is preliminary data.</text>
</comment>
<dbReference type="EMBL" id="BNJK01000002">
    <property type="protein sequence ID" value="GHP00534.1"/>
    <property type="molecule type" value="Genomic_DNA"/>
</dbReference>
<gene>
    <name evidence="3" type="ORF">KSF_105810</name>
</gene>
<feature type="compositionally biased region" description="Basic and acidic residues" evidence="1">
    <location>
        <begin position="100"/>
        <end position="116"/>
    </location>
</feature>
<evidence type="ECO:0000259" key="2">
    <source>
        <dbReference type="Pfam" id="PF13700"/>
    </source>
</evidence>
<protein>
    <recommendedName>
        <fullName evidence="2">DUF4158 domain-containing protein</fullName>
    </recommendedName>
</protein>
<evidence type="ECO:0000313" key="4">
    <source>
        <dbReference type="Proteomes" id="UP000597444"/>
    </source>
</evidence>
<feature type="region of interest" description="Disordered" evidence="1">
    <location>
        <begin position="100"/>
        <end position="122"/>
    </location>
</feature>
<evidence type="ECO:0000256" key="1">
    <source>
        <dbReference type="SAM" id="MobiDB-lite"/>
    </source>
</evidence>
<dbReference type="InterPro" id="IPR025296">
    <property type="entry name" value="DUF4158"/>
</dbReference>
<keyword evidence="4" id="KW-1185">Reference proteome</keyword>
<sequence>MKCQWEHEELIEHWILSAWDQAQVGNKTGATRLGFAVLLKFFQRKGRFPFFKNEIPGGIISFVATQVGVEPSEYLQYDWQGRTIEYHRALIRKALGFKESSQEDAAHATVAHDRSASARTSR</sequence>
<proteinExistence type="predicted"/>
<dbReference type="Proteomes" id="UP000597444">
    <property type="component" value="Unassembled WGS sequence"/>
</dbReference>